<gene>
    <name evidence="2" type="ORF">AVDCRST_MAG88-1449</name>
</gene>
<dbReference type="EMBL" id="CADCWM010000453">
    <property type="protein sequence ID" value="CAA9560340.1"/>
    <property type="molecule type" value="Genomic_DNA"/>
</dbReference>
<dbReference type="CDD" id="cd03441">
    <property type="entry name" value="R_hydratase_like"/>
    <property type="match status" value="1"/>
</dbReference>
<organism evidence="2">
    <name type="scientific">uncultured Thermomicrobiales bacterium</name>
    <dbReference type="NCBI Taxonomy" id="1645740"/>
    <lineage>
        <taxon>Bacteria</taxon>
        <taxon>Pseudomonadati</taxon>
        <taxon>Thermomicrobiota</taxon>
        <taxon>Thermomicrobia</taxon>
        <taxon>Thermomicrobiales</taxon>
        <taxon>environmental samples</taxon>
    </lineage>
</organism>
<dbReference type="Gene3D" id="3.10.129.10">
    <property type="entry name" value="Hotdog Thioesterase"/>
    <property type="match status" value="1"/>
</dbReference>
<name>A0A6J4UTW6_9BACT</name>
<protein>
    <recommendedName>
        <fullName evidence="1">MaoC-like domain-containing protein</fullName>
    </recommendedName>
</protein>
<sequence length="307" mass="34624">MSTISYRPAQDYHHLLLALRGLARRQRLTLPPAGYDRRASFRFTDEARDAWYHLFQVPTEAPLIPFLYHSPLNVMGLHHFLGRLRVNFRNIVHLRTDLAVAPAFDRDFRPGATYQHRALVEDVTLLRADRAVAVFGTEVTIPGGGHVYRSREYFGVNNLSPRDAATLRTVTDFGRTDVDGLRGQARRTRRLVPEAHRRIAVPRDMGRAYGLVSGDRNVVHTNARLSRLFGYRGAFIQGLCTAQLALKVLCHDLRQPLGRLTITYCRPVYVGQTIDVVVQGTEMEILDSTGGVLAAGDWRSPADHHQP</sequence>
<dbReference type="AlphaFoldDB" id="A0A6J4UTW6"/>
<reference evidence="2" key="1">
    <citation type="submission" date="2020-02" db="EMBL/GenBank/DDBJ databases">
        <authorList>
            <person name="Meier V. D."/>
        </authorList>
    </citation>
    <scope>NUCLEOTIDE SEQUENCE</scope>
    <source>
        <strain evidence="2">AVDCRST_MAG88</strain>
    </source>
</reference>
<evidence type="ECO:0000313" key="2">
    <source>
        <dbReference type="EMBL" id="CAA9560340.1"/>
    </source>
</evidence>
<dbReference type="SUPFAM" id="SSF54637">
    <property type="entry name" value="Thioesterase/thiol ester dehydrase-isomerase"/>
    <property type="match status" value="1"/>
</dbReference>
<dbReference type="InterPro" id="IPR002539">
    <property type="entry name" value="MaoC-like_dom"/>
</dbReference>
<accession>A0A6J4UTW6</accession>
<dbReference type="InterPro" id="IPR029069">
    <property type="entry name" value="HotDog_dom_sf"/>
</dbReference>
<evidence type="ECO:0000259" key="1">
    <source>
        <dbReference type="Pfam" id="PF01575"/>
    </source>
</evidence>
<proteinExistence type="predicted"/>
<dbReference type="Pfam" id="PF01575">
    <property type="entry name" value="MaoC_dehydratas"/>
    <property type="match status" value="1"/>
</dbReference>
<feature type="domain" description="MaoC-like" evidence="1">
    <location>
        <begin position="193"/>
        <end position="289"/>
    </location>
</feature>